<dbReference type="Gene3D" id="3.40.50.1000">
    <property type="entry name" value="HAD superfamily/HAD-like"/>
    <property type="match status" value="1"/>
</dbReference>
<reference evidence="7" key="1">
    <citation type="submission" date="2022-06" db="EMBL/GenBank/DDBJ databases">
        <title>Ornithinimicrobium HY1793.</title>
        <authorList>
            <person name="Huang Y."/>
        </authorList>
    </citation>
    <scope>NUCLEOTIDE SEQUENCE</scope>
    <source>
        <strain evidence="7">HY1793</strain>
    </source>
</reference>
<dbReference type="InterPro" id="IPR023214">
    <property type="entry name" value="HAD_sf"/>
</dbReference>
<evidence type="ECO:0000313" key="7">
    <source>
        <dbReference type="EMBL" id="USQ80755.1"/>
    </source>
</evidence>
<organism evidence="7 8">
    <name type="scientific">Ornithinimicrobium faecis</name>
    <dbReference type="NCBI Taxonomy" id="2934158"/>
    <lineage>
        <taxon>Bacteria</taxon>
        <taxon>Bacillati</taxon>
        <taxon>Actinomycetota</taxon>
        <taxon>Actinomycetes</taxon>
        <taxon>Micrococcales</taxon>
        <taxon>Ornithinimicrobiaceae</taxon>
        <taxon>Ornithinimicrobium</taxon>
    </lineage>
</organism>
<dbReference type="InterPro" id="IPR044651">
    <property type="entry name" value="OTSB-like"/>
</dbReference>
<gene>
    <name evidence="7" type="primary">otsB</name>
    <name evidence="7" type="ORF">NF556_03595</name>
</gene>
<sequence>MTSTRITSPMTPGSDPTLAAPLVDALQRFAALPRVLVAMDFDGTLAPLVDEPMDARALPGSEELLNELSCLPETLVALVSGRALADLIELTRLAEPVLLVGSHGVERSSEAQAPSRDATEQTRFAALDADLATVLRDHPRARVERKPHSLVLHTRGLSGQETEAAVRAAEEVVTRHTGLVVTPGKEVLELATRHVGKGVALLELAQEHSVDSVLFVGDDVTDEQAFGVLRPTDLTVKVGQGDTAAQHRVDDEAQVLALVRALLELRRRAARPATNCMDPSRNTPDEA</sequence>
<dbReference type="InterPro" id="IPR006379">
    <property type="entry name" value="HAD-SF_hydro_IIB"/>
</dbReference>
<keyword evidence="4 6" id="KW-0378">Hydrolase</keyword>
<dbReference type="EMBL" id="CP099489">
    <property type="protein sequence ID" value="USQ80755.1"/>
    <property type="molecule type" value="Genomic_DNA"/>
</dbReference>
<evidence type="ECO:0000256" key="2">
    <source>
        <dbReference type="ARBA" id="ARBA00005199"/>
    </source>
</evidence>
<dbReference type="RefSeq" id="WP_252594140.1">
    <property type="nucleotide sequence ID" value="NZ_CP099489.1"/>
</dbReference>
<evidence type="ECO:0000256" key="1">
    <source>
        <dbReference type="ARBA" id="ARBA00000500"/>
    </source>
</evidence>
<evidence type="ECO:0000256" key="6">
    <source>
        <dbReference type="RuleBase" id="RU361117"/>
    </source>
</evidence>
<comment type="catalytic activity">
    <reaction evidence="1 6">
        <text>alpha,alpha-trehalose 6-phosphate + H2O = alpha,alpha-trehalose + phosphate</text>
        <dbReference type="Rhea" id="RHEA:23420"/>
        <dbReference type="ChEBI" id="CHEBI:15377"/>
        <dbReference type="ChEBI" id="CHEBI:16551"/>
        <dbReference type="ChEBI" id="CHEBI:43474"/>
        <dbReference type="ChEBI" id="CHEBI:58429"/>
        <dbReference type="EC" id="3.1.3.12"/>
    </reaction>
</comment>
<evidence type="ECO:0000256" key="4">
    <source>
        <dbReference type="ARBA" id="ARBA00022801"/>
    </source>
</evidence>
<accession>A0ABY4YVJ5</accession>
<dbReference type="NCBIfam" id="TIGR01484">
    <property type="entry name" value="HAD-SF-IIB"/>
    <property type="match status" value="1"/>
</dbReference>
<name>A0ABY4YVJ5_9MICO</name>
<evidence type="ECO:0000256" key="5">
    <source>
        <dbReference type="ARBA" id="ARBA00024179"/>
    </source>
</evidence>
<keyword evidence="6" id="KW-0479">Metal-binding</keyword>
<dbReference type="PANTHER" id="PTHR43768:SF3">
    <property type="entry name" value="TREHALOSE 6-PHOSPHATE PHOSPHATASE"/>
    <property type="match status" value="1"/>
</dbReference>
<dbReference type="Proteomes" id="UP001056455">
    <property type="component" value="Chromosome"/>
</dbReference>
<evidence type="ECO:0000256" key="3">
    <source>
        <dbReference type="ARBA" id="ARBA00008770"/>
    </source>
</evidence>
<comment type="similarity">
    <text evidence="3 6">Belongs to the trehalose phosphatase family.</text>
</comment>
<evidence type="ECO:0000313" key="8">
    <source>
        <dbReference type="Proteomes" id="UP001056455"/>
    </source>
</evidence>
<dbReference type="NCBIfam" id="TIGR00685">
    <property type="entry name" value="T6PP"/>
    <property type="match status" value="1"/>
</dbReference>
<keyword evidence="6" id="KW-0460">Magnesium</keyword>
<dbReference type="PANTHER" id="PTHR43768">
    <property type="entry name" value="TREHALOSE 6-PHOSPHATE PHOSPHATASE"/>
    <property type="match status" value="1"/>
</dbReference>
<dbReference type="InterPro" id="IPR003337">
    <property type="entry name" value="Trehalose_PPase"/>
</dbReference>
<proteinExistence type="inferred from homology"/>
<comment type="cofactor">
    <cofactor evidence="6">
        <name>Mg(2+)</name>
        <dbReference type="ChEBI" id="CHEBI:18420"/>
    </cofactor>
</comment>
<comment type="pathway">
    <text evidence="2 6">Glycan biosynthesis; trehalose biosynthesis.</text>
</comment>
<protein>
    <recommendedName>
        <fullName evidence="6">Trehalose 6-phosphate phosphatase</fullName>
        <ecNumber evidence="6">3.1.3.12</ecNumber>
    </recommendedName>
</protein>
<dbReference type="Gene3D" id="3.30.70.1020">
    <property type="entry name" value="Trehalose-6-phosphate phosphatase related protein, domain 2"/>
    <property type="match status" value="1"/>
</dbReference>
<dbReference type="EC" id="3.1.3.12" evidence="6"/>
<dbReference type="GO" id="GO:0004805">
    <property type="term" value="F:trehalose-phosphatase activity"/>
    <property type="evidence" value="ECO:0007669"/>
    <property type="project" value="UniProtKB-EC"/>
</dbReference>
<dbReference type="Pfam" id="PF02358">
    <property type="entry name" value="Trehalose_PPase"/>
    <property type="match status" value="1"/>
</dbReference>
<comment type="function">
    <text evidence="5 6">Removes the phosphate from trehalose 6-phosphate to produce free trehalose.</text>
</comment>
<dbReference type="InterPro" id="IPR036412">
    <property type="entry name" value="HAD-like_sf"/>
</dbReference>
<dbReference type="SUPFAM" id="SSF56784">
    <property type="entry name" value="HAD-like"/>
    <property type="match status" value="1"/>
</dbReference>
<keyword evidence="8" id="KW-1185">Reference proteome</keyword>